<dbReference type="Proteomes" id="UP001243375">
    <property type="component" value="Unassembled WGS sequence"/>
</dbReference>
<sequence>MPSVRKMKSQGHFDEKELVFGQELYKHITSEPALHDLIPVYFEILPRGSHVPEDHARAYVYGSQKTSTTTPFLDIFQTTQQPGLWETLGCNIVESFAGQTTSILDLIEEVNKSTIVQTEMKDQLHKKALELFRQPANVVRDKKGLIAKKAQQRLWSVLLSSEGTDLFNDLVRTYVAHFPQGGFAKVEGTQRFEDLLHLATLNGTWNHIGPTVVEGFAKDMEGALIFVQVCKERSLPRSIWLPFLDCALRRSDSPTSEYAPSPERSCFHDYTTPKPSTLLKTMWDTAMALGIPTESGEWHSDDASRLLLQYIAKAQIRIAKTAKPVQKSRSNKPLEVVHDLTAVVQLARFPPVWEALKSKTLEEIGSDLKAALLFIKRSREANLPETVWGSIVDICLKIDVPTQHAALNDEAYQALLWHVAADLPTPTLLQKLAESYMSLPTTETAKARSALAESYKADRSSRGEKRATLEALLHNWLEQITKTIAGMQQERADAKKGVFPHGTAPLDPSLDAFLRSTAKSTTVERQFSNLAAARKYAKDLFFRHSTANAVAEGSGSRAFVRVTKTSGHARELGILSQRLQAEHDSLRELLPRPNEDRPPQSKKPRLNPGNIIVID</sequence>
<dbReference type="EMBL" id="JASBWU010000004">
    <property type="protein sequence ID" value="KAJ9122423.1"/>
    <property type="molecule type" value="Genomic_DNA"/>
</dbReference>
<keyword evidence="2" id="KW-1185">Reference proteome</keyword>
<comment type="caution">
    <text evidence="1">The sequence shown here is derived from an EMBL/GenBank/DDBJ whole genome shotgun (WGS) entry which is preliminary data.</text>
</comment>
<name>A0ACC2XEG2_9TREE</name>
<evidence type="ECO:0000313" key="2">
    <source>
        <dbReference type="Proteomes" id="UP001243375"/>
    </source>
</evidence>
<reference evidence="1" key="1">
    <citation type="submission" date="2023-04" db="EMBL/GenBank/DDBJ databases">
        <title>Draft Genome sequencing of Naganishia species isolated from polar environments using Oxford Nanopore Technology.</title>
        <authorList>
            <person name="Leo P."/>
            <person name="Venkateswaran K."/>
        </authorList>
    </citation>
    <scope>NUCLEOTIDE SEQUENCE</scope>
    <source>
        <strain evidence="1">MNA-CCFEE 5425</strain>
    </source>
</reference>
<organism evidence="1 2">
    <name type="scientific">Naganishia vaughanmartiniae</name>
    <dbReference type="NCBI Taxonomy" id="1424756"/>
    <lineage>
        <taxon>Eukaryota</taxon>
        <taxon>Fungi</taxon>
        <taxon>Dikarya</taxon>
        <taxon>Basidiomycota</taxon>
        <taxon>Agaricomycotina</taxon>
        <taxon>Tremellomycetes</taxon>
        <taxon>Filobasidiales</taxon>
        <taxon>Filobasidiaceae</taxon>
        <taxon>Naganishia</taxon>
    </lineage>
</organism>
<proteinExistence type="predicted"/>
<evidence type="ECO:0000313" key="1">
    <source>
        <dbReference type="EMBL" id="KAJ9122423.1"/>
    </source>
</evidence>
<protein>
    <submittedName>
        <fullName evidence="1">Uncharacterized protein</fullName>
    </submittedName>
</protein>
<gene>
    <name evidence="1" type="ORF">QFC22_001848</name>
</gene>
<accession>A0ACC2XEG2</accession>